<dbReference type="AlphaFoldDB" id="A0A0B5I2E9"/>
<reference evidence="3 4" key="1">
    <citation type="submission" date="2014-12" db="EMBL/GenBank/DDBJ databases">
        <title>Complete genome sequence of Streptomyces vietnamensis strain GIMV4.0001, a genetic manipulable producer of the benzoisochromanequinone antibiotic granaticin.</title>
        <authorList>
            <person name="Deng M.R."/>
            <person name="Guo J."/>
            <person name="Ma L.Y."/>
            <person name="Feng G.D."/>
            <person name="Mo C.Y."/>
            <person name="Zhu H.H."/>
        </authorList>
    </citation>
    <scope>NUCLEOTIDE SEQUENCE [LARGE SCALE GENOMIC DNA]</scope>
    <source>
        <strain evidence="4">GIMV4.0001</strain>
    </source>
</reference>
<keyword evidence="4" id="KW-1185">Reference proteome</keyword>
<dbReference type="KEGG" id="svt:SVTN_32160"/>
<proteinExistence type="predicted"/>
<evidence type="ECO:0000313" key="4">
    <source>
        <dbReference type="Proteomes" id="UP000031774"/>
    </source>
</evidence>
<name>A0A0B5I2E9_9ACTN</name>
<sequence>MTDEQLFLRSKVIIEPLVDRFVAQPHTMAPVQAAMNLAFLHVPLLESYLQSPQVHVAASNNPELRGGYFINIPEERADEVRELLATIKRDRADMLKFAEAIAAGQEILRANATGFDLTPLYPKLPDELGGLVELAYDTDNQAQLRFMEPVLYTSPYYQESRQSVQLSFETGIERPFILSTPRLPSEDVLELDIPFRHPGLTELFKARVKPTTLAHLREALELNDEQAAVLRTMLSETPALNEDRHIESGGRIRYFGHACLVLQTPEAAIVTDPFISADSDAGDRYTLDDLPDYIDLVLITHGHQDHIVMETLLQLRGRVGKIVCPRYSRGNLADPSIALMLKHQGFEVVEVDDFDEVEFPGGKITATPFLGEHCDLDIRAKSTYWAELAGKKVFIGADSSGIAPKLYRYIKGHLGTADFAFLGMECDGAPLTWLYQALLTIPVTKKMSNSRKLSGSNAEQAAAIMVELGAKEAYVYAMGEEDWLGHVMATTYTPDTYQIKQIEEFLGWCKERDIPAGHLFKQQEWRW</sequence>
<dbReference type="RefSeq" id="WP_041132244.1">
    <property type="nucleotide sequence ID" value="NZ_CP010407.1"/>
</dbReference>
<dbReference type="Pfam" id="PF18456">
    <property type="entry name" value="CmlA_N"/>
    <property type="match status" value="1"/>
</dbReference>
<dbReference type="Gene3D" id="3.60.15.10">
    <property type="entry name" value="Ribonuclease Z/Hydroxyacylglutathione hydrolase-like"/>
    <property type="match status" value="1"/>
</dbReference>
<organism evidence="3 4">
    <name type="scientific">Streptomyces vietnamensis</name>
    <dbReference type="NCBI Taxonomy" id="362257"/>
    <lineage>
        <taxon>Bacteria</taxon>
        <taxon>Bacillati</taxon>
        <taxon>Actinomycetota</taxon>
        <taxon>Actinomycetes</taxon>
        <taxon>Kitasatosporales</taxon>
        <taxon>Streptomycetaceae</taxon>
        <taxon>Streptomyces</taxon>
    </lineage>
</organism>
<dbReference type="STRING" id="362257.SVTN_32160"/>
<dbReference type="SUPFAM" id="SSF56281">
    <property type="entry name" value="Metallo-hydrolase/oxidoreductase"/>
    <property type="match status" value="1"/>
</dbReference>
<evidence type="ECO:0000259" key="2">
    <source>
        <dbReference type="Pfam" id="PF18456"/>
    </source>
</evidence>
<feature type="domain" description="Metallo-beta-lactamase" evidence="1">
    <location>
        <begin position="269"/>
        <end position="471"/>
    </location>
</feature>
<dbReference type="InterPro" id="IPR041141">
    <property type="entry name" value="CmlA_N"/>
</dbReference>
<dbReference type="Pfam" id="PF12706">
    <property type="entry name" value="Lactamase_B_2"/>
    <property type="match status" value="1"/>
</dbReference>
<dbReference type="EMBL" id="CP010407">
    <property type="protein sequence ID" value="AJF68320.1"/>
    <property type="molecule type" value="Genomic_DNA"/>
</dbReference>
<dbReference type="InterPro" id="IPR050114">
    <property type="entry name" value="UPF0173_UPF0282_UlaG_hydrolase"/>
</dbReference>
<dbReference type="Proteomes" id="UP000031774">
    <property type="component" value="Chromosome"/>
</dbReference>
<accession>A0A0B5I2E9</accession>
<dbReference type="PANTHER" id="PTHR43546:SF3">
    <property type="entry name" value="UPF0173 METAL-DEPENDENT HYDROLASE MJ1163"/>
    <property type="match status" value="1"/>
</dbReference>
<dbReference type="InterPro" id="IPR036866">
    <property type="entry name" value="RibonucZ/Hydroxyglut_hydro"/>
</dbReference>
<evidence type="ECO:0000313" key="3">
    <source>
        <dbReference type="EMBL" id="AJF68320.1"/>
    </source>
</evidence>
<feature type="domain" description="Diiron non-heme beta-hydroxylase N-terminal" evidence="2">
    <location>
        <begin position="8"/>
        <end position="238"/>
    </location>
</feature>
<dbReference type="HOGENOM" id="CLU_516704_0_0_11"/>
<gene>
    <name evidence="3" type="ORF">SVTN_32160</name>
</gene>
<protein>
    <submittedName>
        <fullName evidence="3">Beta-hydroxylase</fullName>
    </submittedName>
</protein>
<dbReference type="PANTHER" id="PTHR43546">
    <property type="entry name" value="UPF0173 METAL-DEPENDENT HYDROLASE MJ1163-RELATED"/>
    <property type="match status" value="1"/>
</dbReference>
<evidence type="ECO:0000259" key="1">
    <source>
        <dbReference type="Pfam" id="PF12706"/>
    </source>
</evidence>
<dbReference type="InterPro" id="IPR001279">
    <property type="entry name" value="Metallo-B-lactamas"/>
</dbReference>